<dbReference type="RefSeq" id="WP_090171933.1">
    <property type="nucleotide sequence ID" value="NZ_FMXR01000005.1"/>
</dbReference>
<proteinExistence type="predicted"/>
<protein>
    <submittedName>
        <fullName evidence="2">Uncharacterized protein</fullName>
    </submittedName>
</protein>
<dbReference type="Proteomes" id="UP000199228">
    <property type="component" value="Unassembled WGS sequence"/>
</dbReference>
<feature type="transmembrane region" description="Helical" evidence="1">
    <location>
        <begin position="64"/>
        <end position="83"/>
    </location>
</feature>
<sequence>MDYEMIAALIVFIASLIGFLYGVVTIVVRRNALYLKMIALGIACIMISYFYFTLQLLTREMIPSGFNVGMLGLVGCFLFLLSANYGQMDSLADDGSKTFAKYRYISYVAPIVLAVVFVFAYMTSAELAKKISYTLVAAIVVAASRFHLKHIIFPDVDYGVIKCIRGYNMIALVLCAATIIMMVSDCAQIAGLYIVSNIIIAGCCVIVLPVLKREVAKWTI</sequence>
<keyword evidence="1" id="KW-1133">Transmembrane helix</keyword>
<keyword evidence="3" id="KW-1185">Reference proteome</keyword>
<dbReference type="AlphaFoldDB" id="A0A1G6AG26"/>
<organism evidence="2 3">
    <name type="scientific">Eubacterium oxidoreducens</name>
    <dbReference type="NCBI Taxonomy" id="1732"/>
    <lineage>
        <taxon>Bacteria</taxon>
        <taxon>Bacillati</taxon>
        <taxon>Bacillota</taxon>
        <taxon>Clostridia</taxon>
        <taxon>Eubacteriales</taxon>
        <taxon>Eubacteriaceae</taxon>
        <taxon>Eubacterium</taxon>
    </lineage>
</organism>
<keyword evidence="1" id="KW-0812">Transmembrane</keyword>
<gene>
    <name evidence="2" type="ORF">SAMN02910417_00542</name>
</gene>
<feature type="transmembrane region" description="Helical" evidence="1">
    <location>
        <begin position="130"/>
        <end position="146"/>
    </location>
</feature>
<feature type="transmembrane region" description="Helical" evidence="1">
    <location>
        <begin position="190"/>
        <end position="211"/>
    </location>
</feature>
<keyword evidence="1" id="KW-0472">Membrane</keyword>
<feature type="transmembrane region" description="Helical" evidence="1">
    <location>
        <begin position="33"/>
        <end position="52"/>
    </location>
</feature>
<dbReference type="EMBL" id="FMXR01000005">
    <property type="protein sequence ID" value="SDB07345.1"/>
    <property type="molecule type" value="Genomic_DNA"/>
</dbReference>
<name>A0A1G6AG26_EUBOX</name>
<feature type="transmembrane region" description="Helical" evidence="1">
    <location>
        <begin position="167"/>
        <end position="184"/>
    </location>
</feature>
<dbReference type="OrthoDB" id="2039962at2"/>
<dbReference type="STRING" id="1732.SAMN02910417_00542"/>
<accession>A0A1G6AG26</accession>
<feature type="transmembrane region" description="Helical" evidence="1">
    <location>
        <begin position="6"/>
        <end position="28"/>
    </location>
</feature>
<reference evidence="2 3" key="1">
    <citation type="submission" date="2016-10" db="EMBL/GenBank/DDBJ databases">
        <authorList>
            <person name="de Groot N.N."/>
        </authorList>
    </citation>
    <scope>NUCLEOTIDE SEQUENCE [LARGE SCALE GENOMIC DNA]</scope>
    <source>
        <strain evidence="2 3">DSM 3217</strain>
    </source>
</reference>
<evidence type="ECO:0000256" key="1">
    <source>
        <dbReference type="SAM" id="Phobius"/>
    </source>
</evidence>
<evidence type="ECO:0000313" key="3">
    <source>
        <dbReference type="Proteomes" id="UP000199228"/>
    </source>
</evidence>
<feature type="transmembrane region" description="Helical" evidence="1">
    <location>
        <begin position="104"/>
        <end position="124"/>
    </location>
</feature>
<evidence type="ECO:0000313" key="2">
    <source>
        <dbReference type="EMBL" id="SDB07345.1"/>
    </source>
</evidence>